<gene>
    <name evidence="2" type="ORF">AB835_12830</name>
</gene>
<accession>A0A1D2QM84</accession>
<reference evidence="2 3" key="1">
    <citation type="journal article" date="2016" name="Appl. Environ. Microbiol.">
        <title>Lack of Overt Genome Reduction in the Bryostatin-Producing Bryozoan Symbiont "Candidatus Endobugula sertula".</title>
        <authorList>
            <person name="Miller I.J."/>
            <person name="Vanee N."/>
            <person name="Fong S.S."/>
            <person name="Lim-Fong G.E."/>
            <person name="Kwan J.C."/>
        </authorList>
    </citation>
    <scope>NUCLEOTIDE SEQUENCE [LARGE SCALE GENOMIC DNA]</scope>
    <source>
        <strain evidence="2">AB1-4</strain>
    </source>
</reference>
<comment type="caution">
    <text evidence="2">The sequence shown here is derived from an EMBL/GenBank/DDBJ whole genome shotgun (WGS) entry which is preliminary data.</text>
</comment>
<evidence type="ECO:0000313" key="2">
    <source>
        <dbReference type="EMBL" id="ODS22673.1"/>
    </source>
</evidence>
<organism evidence="2 3">
    <name type="scientific">Candidatus Endobugula sertula</name>
    <name type="common">Bugula neritina bacterial symbiont</name>
    <dbReference type="NCBI Taxonomy" id="62101"/>
    <lineage>
        <taxon>Bacteria</taxon>
        <taxon>Pseudomonadati</taxon>
        <taxon>Pseudomonadota</taxon>
        <taxon>Gammaproteobacteria</taxon>
        <taxon>Cellvibrionales</taxon>
        <taxon>Cellvibrionaceae</taxon>
        <taxon>Candidatus Endobugula</taxon>
    </lineage>
</organism>
<dbReference type="EMBL" id="MDLC01000058">
    <property type="protein sequence ID" value="ODS22673.1"/>
    <property type="molecule type" value="Genomic_DNA"/>
</dbReference>
<sequence>MQGMNAETGKALNGIEHLKQSIHDILSTPVGTRVMRRSYGSRLMYLLDQPMNAYLIATIQAAVVEALDHYESRIKLNRVVVDNTADGRVDLTIEGFYVPDRRVIRLENITIRPG</sequence>
<proteinExistence type="predicted"/>
<protein>
    <recommendedName>
        <fullName evidence="1">IraD/Gp25-like domain-containing protein</fullName>
    </recommendedName>
</protein>
<evidence type="ECO:0000313" key="3">
    <source>
        <dbReference type="Proteomes" id="UP000242502"/>
    </source>
</evidence>
<dbReference type="Proteomes" id="UP000242502">
    <property type="component" value="Unassembled WGS sequence"/>
</dbReference>
<dbReference type="AlphaFoldDB" id="A0A1D2QM84"/>
<dbReference type="InterPro" id="IPR007048">
    <property type="entry name" value="IraD/Gp25-like"/>
</dbReference>
<dbReference type="SUPFAM" id="SSF160719">
    <property type="entry name" value="gpW/gp25-like"/>
    <property type="match status" value="1"/>
</dbReference>
<feature type="domain" description="IraD/Gp25-like" evidence="1">
    <location>
        <begin position="16"/>
        <end position="95"/>
    </location>
</feature>
<name>A0A1D2QM84_9GAMM</name>
<dbReference type="Gene3D" id="3.10.450.40">
    <property type="match status" value="1"/>
</dbReference>
<evidence type="ECO:0000259" key="1">
    <source>
        <dbReference type="Pfam" id="PF04965"/>
    </source>
</evidence>
<dbReference type="STRING" id="62101.AB835_12830"/>
<dbReference type="Pfam" id="PF04965">
    <property type="entry name" value="GPW_gp25"/>
    <property type="match status" value="1"/>
</dbReference>